<protein>
    <submittedName>
        <fullName evidence="1">Uncharacterized protein</fullName>
    </submittedName>
</protein>
<evidence type="ECO:0000313" key="1">
    <source>
        <dbReference type="EMBL" id="KAK7288666.1"/>
    </source>
</evidence>
<evidence type="ECO:0000313" key="2">
    <source>
        <dbReference type="Proteomes" id="UP001372338"/>
    </source>
</evidence>
<dbReference type="AlphaFoldDB" id="A0AAN9P8F2"/>
<organism evidence="1 2">
    <name type="scientific">Crotalaria pallida</name>
    <name type="common">Smooth rattlebox</name>
    <name type="synonym">Crotalaria striata</name>
    <dbReference type="NCBI Taxonomy" id="3830"/>
    <lineage>
        <taxon>Eukaryota</taxon>
        <taxon>Viridiplantae</taxon>
        <taxon>Streptophyta</taxon>
        <taxon>Embryophyta</taxon>
        <taxon>Tracheophyta</taxon>
        <taxon>Spermatophyta</taxon>
        <taxon>Magnoliopsida</taxon>
        <taxon>eudicotyledons</taxon>
        <taxon>Gunneridae</taxon>
        <taxon>Pentapetalae</taxon>
        <taxon>rosids</taxon>
        <taxon>fabids</taxon>
        <taxon>Fabales</taxon>
        <taxon>Fabaceae</taxon>
        <taxon>Papilionoideae</taxon>
        <taxon>50 kb inversion clade</taxon>
        <taxon>genistoids sensu lato</taxon>
        <taxon>core genistoids</taxon>
        <taxon>Crotalarieae</taxon>
        <taxon>Crotalaria</taxon>
    </lineage>
</organism>
<name>A0AAN9P8F2_CROPI</name>
<dbReference type="EMBL" id="JAYWIO010000001">
    <property type="protein sequence ID" value="KAK7288666.1"/>
    <property type="molecule type" value="Genomic_DNA"/>
</dbReference>
<keyword evidence="2" id="KW-1185">Reference proteome</keyword>
<dbReference type="Proteomes" id="UP001372338">
    <property type="component" value="Unassembled WGS sequence"/>
</dbReference>
<comment type="caution">
    <text evidence="1">The sequence shown here is derived from an EMBL/GenBank/DDBJ whole genome shotgun (WGS) entry which is preliminary data.</text>
</comment>
<gene>
    <name evidence="1" type="ORF">RIF29_02135</name>
</gene>
<accession>A0AAN9P8F2</accession>
<reference evidence="1 2" key="1">
    <citation type="submission" date="2024-01" db="EMBL/GenBank/DDBJ databases">
        <title>The genomes of 5 underutilized Papilionoideae crops provide insights into root nodulation and disease resistanc.</title>
        <authorList>
            <person name="Yuan L."/>
        </authorList>
    </citation>
    <scope>NUCLEOTIDE SEQUENCE [LARGE SCALE GENOMIC DNA]</scope>
    <source>
        <strain evidence="1">ZHUSHIDOU_FW_LH</strain>
        <tissue evidence="1">Leaf</tissue>
    </source>
</reference>
<proteinExistence type="predicted"/>
<sequence length="171" mass="19146">MHRPGCHLERTRAIPPRSHLGTIGLLSFRAAAQPVKASPNTTSFVRSGSHRRPRCIEDDAHDCLPCQHATRSTTQTREMIASCEAPRLPIGTKERSLDASALHPTCQTNHTAEPVFFLATSMHRATYDQDSARQMTPLNHPHAMGKRSTHPWDGLKKRWGKPMAHHPDPSW</sequence>